<reference evidence="6" key="2">
    <citation type="submission" date="2018-03" db="EMBL/GenBank/DDBJ databases">
        <authorList>
            <person name="Keele B.F."/>
        </authorList>
    </citation>
    <scope>NUCLEOTIDE SEQUENCE</scope>
    <source>
        <strain evidence="6">SNUC 4143</strain>
        <strain evidence="4">SNUC 761</strain>
    </source>
</reference>
<dbReference type="Pfam" id="PF14278">
    <property type="entry name" value="TetR_C_8"/>
    <property type="match status" value="1"/>
</dbReference>
<reference evidence="5" key="3">
    <citation type="submission" date="2018-03" db="EMBL/GenBank/DDBJ databases">
        <authorList>
            <person name="Naushad S."/>
        </authorList>
    </citation>
    <scope>NUCLEOTIDE SEQUENCE</scope>
    <source>
        <strain evidence="5">SNUC 1409</strain>
    </source>
</reference>
<protein>
    <submittedName>
        <fullName evidence="6">TetR family transcriptional regulator</fullName>
    </submittedName>
</protein>
<evidence type="ECO:0000313" key="8">
    <source>
        <dbReference type="Proteomes" id="UP000242547"/>
    </source>
</evidence>
<dbReference type="Proteomes" id="UP000242547">
    <property type="component" value="Unassembled WGS sequence"/>
</dbReference>
<sequence length="183" mass="21815">MKQKAKYRIIKSLIDLLEEYPFESISIKMICANSNVNRSTFYDNYQDKYDLLAKLQNYHLTKYENLLKAFSWNFESIKKNPDKVYQFFRIILKYIYRKQAFYHAIFITHPNKDLVHEYLNITRSYYNKVLGENKTTINNTSFFITYTMSGQVGVILTWLRDGCKESPEEVANILLANTIKVQR</sequence>
<evidence type="ECO:0000259" key="3">
    <source>
        <dbReference type="PROSITE" id="PS50977"/>
    </source>
</evidence>
<dbReference type="EMBL" id="PYZI01000002">
    <property type="protein sequence ID" value="PTF15089.1"/>
    <property type="molecule type" value="Genomic_DNA"/>
</dbReference>
<dbReference type="InterPro" id="IPR050624">
    <property type="entry name" value="HTH-type_Tx_Regulator"/>
</dbReference>
<keyword evidence="7" id="KW-1185">Reference proteome</keyword>
<organism evidence="6 9">
    <name type="scientific">Staphylococcus devriesei</name>
    <dbReference type="NCBI Taxonomy" id="586733"/>
    <lineage>
        <taxon>Bacteria</taxon>
        <taxon>Bacillati</taxon>
        <taxon>Bacillota</taxon>
        <taxon>Bacilli</taxon>
        <taxon>Bacillales</taxon>
        <taxon>Staphylococcaceae</taxon>
        <taxon>Staphylococcus</taxon>
    </lineage>
</organism>
<evidence type="ECO:0000256" key="1">
    <source>
        <dbReference type="ARBA" id="ARBA00023125"/>
    </source>
</evidence>
<reference evidence="7 8" key="1">
    <citation type="journal article" date="2016" name="Front. Microbiol.">
        <title>Comprehensive Phylogenetic Analysis of Bovine Non-aureus Staphylococci Species Based on Whole-Genome Sequencing.</title>
        <authorList>
            <person name="Naushad S."/>
            <person name="Barkema H.W."/>
            <person name="Luby C."/>
            <person name="Condas L.A."/>
            <person name="Nobrega D.B."/>
            <person name="Carson D.A."/>
            <person name="De Buck J."/>
        </authorList>
    </citation>
    <scope>NUCLEOTIDE SEQUENCE [LARGE SCALE GENOMIC DNA]</scope>
    <source>
        <strain evidence="5 7">SNUC 1409</strain>
        <strain evidence="6 9">SNUC 4143</strain>
        <strain evidence="4 8">SNUC 761</strain>
    </source>
</reference>
<dbReference type="AlphaFoldDB" id="A0A2K4DTB8"/>
<dbReference type="EMBL" id="PYZH01000001">
    <property type="protein sequence ID" value="PTF16826.1"/>
    <property type="molecule type" value="Genomic_DNA"/>
</dbReference>
<keyword evidence="1 2" id="KW-0238">DNA-binding</keyword>
<dbReference type="GO" id="GO:0003677">
    <property type="term" value="F:DNA binding"/>
    <property type="evidence" value="ECO:0007669"/>
    <property type="project" value="UniProtKB-UniRule"/>
</dbReference>
<dbReference type="Proteomes" id="UP000242088">
    <property type="component" value="Unassembled WGS sequence"/>
</dbReference>
<dbReference type="Proteomes" id="UP000243350">
    <property type="component" value="Unassembled WGS sequence"/>
</dbReference>
<evidence type="ECO:0000313" key="4">
    <source>
        <dbReference type="EMBL" id="PTE73424.1"/>
    </source>
</evidence>
<dbReference type="SUPFAM" id="SSF46689">
    <property type="entry name" value="Homeodomain-like"/>
    <property type="match status" value="1"/>
</dbReference>
<evidence type="ECO:0000313" key="7">
    <source>
        <dbReference type="Proteomes" id="UP000242088"/>
    </source>
</evidence>
<name>A0A2K4DTB8_9STAP</name>
<dbReference type="InterPro" id="IPR009057">
    <property type="entry name" value="Homeodomain-like_sf"/>
</dbReference>
<dbReference type="PROSITE" id="PS50977">
    <property type="entry name" value="HTH_TETR_2"/>
    <property type="match status" value="1"/>
</dbReference>
<dbReference type="InterPro" id="IPR001647">
    <property type="entry name" value="HTH_TetR"/>
</dbReference>
<dbReference type="OrthoDB" id="9810250at2"/>
<dbReference type="RefSeq" id="WP_103165762.1">
    <property type="nucleotide sequence ID" value="NZ_CP130489.1"/>
</dbReference>
<dbReference type="PANTHER" id="PTHR43479">
    <property type="entry name" value="ACREF/ENVCD OPERON REPRESSOR-RELATED"/>
    <property type="match status" value="1"/>
</dbReference>
<evidence type="ECO:0000313" key="5">
    <source>
        <dbReference type="EMBL" id="PTF15089.1"/>
    </source>
</evidence>
<dbReference type="InterPro" id="IPR039532">
    <property type="entry name" value="TetR_C_Firmicutes"/>
</dbReference>
<evidence type="ECO:0000256" key="2">
    <source>
        <dbReference type="PROSITE-ProRule" id="PRU00335"/>
    </source>
</evidence>
<gene>
    <name evidence="4" type="ORF">BUY44_05930</name>
    <name evidence="5" type="ORF">BUY47_03610</name>
    <name evidence="6" type="ORF">BUY48_00070</name>
</gene>
<proteinExistence type="predicted"/>
<feature type="domain" description="HTH tetR-type" evidence="3">
    <location>
        <begin position="3"/>
        <end position="63"/>
    </location>
</feature>
<dbReference type="EMBL" id="PYZL01000031">
    <property type="protein sequence ID" value="PTE73424.1"/>
    <property type="molecule type" value="Genomic_DNA"/>
</dbReference>
<evidence type="ECO:0000313" key="6">
    <source>
        <dbReference type="EMBL" id="PTF16826.1"/>
    </source>
</evidence>
<comment type="caution">
    <text evidence="6">The sequence shown here is derived from an EMBL/GenBank/DDBJ whole genome shotgun (WGS) entry which is preliminary data.</text>
</comment>
<accession>A0A2K4DTB8</accession>
<dbReference type="Gene3D" id="1.10.357.10">
    <property type="entry name" value="Tetracycline Repressor, domain 2"/>
    <property type="match status" value="1"/>
</dbReference>
<evidence type="ECO:0000313" key="9">
    <source>
        <dbReference type="Proteomes" id="UP000243350"/>
    </source>
</evidence>
<dbReference type="GeneID" id="48887226"/>
<dbReference type="PANTHER" id="PTHR43479:SF7">
    <property type="entry name" value="TETR-FAMILY TRANSCRIPTIONAL REGULATOR"/>
    <property type="match status" value="1"/>
</dbReference>
<feature type="DNA-binding region" description="H-T-H motif" evidence="2">
    <location>
        <begin position="26"/>
        <end position="45"/>
    </location>
</feature>